<dbReference type="Proteomes" id="UP001165064">
    <property type="component" value="Unassembled WGS sequence"/>
</dbReference>
<evidence type="ECO:0000313" key="1">
    <source>
        <dbReference type="EMBL" id="GME81038.1"/>
    </source>
</evidence>
<proteinExistence type="predicted"/>
<organism evidence="1 2">
    <name type="scientific">Ambrosiozyma monospora</name>
    <name type="common">Yeast</name>
    <name type="synonym">Endomycopsis monosporus</name>
    <dbReference type="NCBI Taxonomy" id="43982"/>
    <lineage>
        <taxon>Eukaryota</taxon>
        <taxon>Fungi</taxon>
        <taxon>Dikarya</taxon>
        <taxon>Ascomycota</taxon>
        <taxon>Saccharomycotina</taxon>
        <taxon>Pichiomycetes</taxon>
        <taxon>Pichiales</taxon>
        <taxon>Pichiaceae</taxon>
        <taxon>Ambrosiozyma</taxon>
    </lineage>
</organism>
<comment type="caution">
    <text evidence="1">The sequence shown here is derived from an EMBL/GenBank/DDBJ whole genome shotgun (WGS) entry which is preliminary data.</text>
</comment>
<dbReference type="EMBL" id="BSXS01003317">
    <property type="protein sequence ID" value="GME81038.1"/>
    <property type="molecule type" value="Genomic_DNA"/>
</dbReference>
<name>A0ACB5T5T3_AMBMO</name>
<reference evidence="1" key="1">
    <citation type="submission" date="2023-04" db="EMBL/GenBank/DDBJ databases">
        <title>Ambrosiozyma monospora NBRC 10751.</title>
        <authorList>
            <person name="Ichikawa N."/>
            <person name="Sato H."/>
            <person name="Tonouchi N."/>
        </authorList>
    </citation>
    <scope>NUCLEOTIDE SEQUENCE</scope>
    <source>
        <strain evidence="1">NBRC 10751</strain>
    </source>
</reference>
<accession>A0ACB5T5T3</accession>
<keyword evidence="2" id="KW-1185">Reference proteome</keyword>
<protein>
    <submittedName>
        <fullName evidence="1">Unnamed protein product</fullName>
    </submittedName>
</protein>
<gene>
    <name evidence="1" type="ORF">Amon02_000472700</name>
</gene>
<evidence type="ECO:0000313" key="2">
    <source>
        <dbReference type="Proteomes" id="UP001165064"/>
    </source>
</evidence>
<sequence>MDPSYTLMTTDQLKSENLFFEVTSRLPYELKCLVMAHCLVSLDPESHCWCLMLDFIKACPCSEFKFEICSDYLKLESLYTKTITFSPCAFNKYSYILNSKIKIEKVVITHQSSNNPMWNTLLDLSPEVVLDGITNWSTLKFDRFDKITSISHLGLNAYHQLLNPLRLSKFKKLQKLSIRLDGQELKFFKPCKLVFSKLKSVTLIYDGNSDILLCPKITSLLKLSNFHLKLLWITVPVNPGVIDIISCHSLEAIKLNSEADVFKYGNAFARLSSLMIRCKSLKGFTFECRTLHMIVINCEDVSNCDFSRLCKLRHISLTANMDMASVNSIPPSVHKMTLNFKNHRPCGKSKFTLPMNLRTLFFYSWDAFELLDFSNCVQLNKIELSGRLSDLDSDLSLQVLNEHHPIWDTIPVTLSSFAITFDSDDYGYFTEKFLGVKVKTNLLTKLEFCFNFGFKCLICANFANDGDTSWCNSIQQKLKLPLVVIDNSSSDAIFNMKYSNNVLVHRSMYDELISIDDCVSDKSTVSHELGFTFHNYQYS</sequence>